<name>X8J1V2_9AGAM</name>
<dbReference type="AlphaFoldDB" id="X8J1V2"/>
<organism evidence="1 2">
    <name type="scientific">Rhizoctonia solani AG-3 Rhs1AP</name>
    <dbReference type="NCBI Taxonomy" id="1086054"/>
    <lineage>
        <taxon>Eukaryota</taxon>
        <taxon>Fungi</taxon>
        <taxon>Dikarya</taxon>
        <taxon>Basidiomycota</taxon>
        <taxon>Agaricomycotina</taxon>
        <taxon>Agaricomycetes</taxon>
        <taxon>Cantharellales</taxon>
        <taxon>Ceratobasidiaceae</taxon>
        <taxon>Rhizoctonia</taxon>
    </lineage>
</organism>
<dbReference type="EMBL" id="JATN01000322">
    <property type="protein sequence ID" value="EUC55256.1"/>
    <property type="molecule type" value="Genomic_DNA"/>
</dbReference>
<dbReference type="Proteomes" id="UP000030108">
    <property type="component" value="Unassembled WGS sequence"/>
</dbReference>
<proteinExistence type="predicted"/>
<accession>X8J1V2</accession>
<evidence type="ECO:0000313" key="2">
    <source>
        <dbReference type="Proteomes" id="UP000030108"/>
    </source>
</evidence>
<sequence length="81" mass="8643">MSARHIGVLDTISYGRPPSSLGGAAPVASWVGVPPSQLPQSTRPLVLIVVLTVYRARHEAKSLNHKWVVVLNACICLEGNS</sequence>
<gene>
    <name evidence="1" type="ORF">RSOL_105100</name>
</gene>
<protein>
    <submittedName>
        <fullName evidence="1">Uncharacterized protein</fullName>
    </submittedName>
</protein>
<reference evidence="2" key="1">
    <citation type="journal article" date="2014" name="Genome Announc.">
        <title>Draft genome sequence of the plant-pathogenic soil fungus Rhizoctonia solani anastomosis group 3 strain Rhs1AP.</title>
        <authorList>
            <person name="Cubeta M.A."/>
            <person name="Thomas E."/>
            <person name="Dean R.A."/>
            <person name="Jabaji S."/>
            <person name="Neate S.M."/>
            <person name="Tavantzis S."/>
            <person name="Toda T."/>
            <person name="Vilgalys R."/>
            <person name="Bharathan N."/>
            <person name="Fedorova-Abrams N."/>
            <person name="Pakala S.B."/>
            <person name="Pakala S.M."/>
            <person name="Zafar N."/>
            <person name="Joardar V."/>
            <person name="Losada L."/>
            <person name="Nierman W.C."/>
        </authorList>
    </citation>
    <scope>NUCLEOTIDE SEQUENCE [LARGE SCALE GENOMIC DNA]</scope>
    <source>
        <strain evidence="2">AG-3</strain>
    </source>
</reference>
<feature type="non-terminal residue" evidence="1">
    <location>
        <position position="81"/>
    </location>
</feature>
<evidence type="ECO:0000313" key="1">
    <source>
        <dbReference type="EMBL" id="EUC55256.1"/>
    </source>
</evidence>
<comment type="caution">
    <text evidence="1">The sequence shown here is derived from an EMBL/GenBank/DDBJ whole genome shotgun (WGS) entry which is preliminary data.</text>
</comment>